<evidence type="ECO:0000313" key="11">
    <source>
        <dbReference type="Proteomes" id="UP001390339"/>
    </source>
</evidence>
<evidence type="ECO:0000256" key="3">
    <source>
        <dbReference type="ARBA" id="ARBA00022793"/>
    </source>
</evidence>
<keyword evidence="11" id="KW-1185">Reference proteome</keyword>
<evidence type="ECO:0000256" key="6">
    <source>
        <dbReference type="ARBA" id="ARBA00036832"/>
    </source>
</evidence>
<comment type="caution">
    <text evidence="10">The sequence shown here is derived from an EMBL/GenBank/DDBJ whole genome shotgun (WGS) entry which is preliminary data.</text>
</comment>
<evidence type="ECO:0000256" key="1">
    <source>
        <dbReference type="ARBA" id="ARBA00005871"/>
    </source>
</evidence>
<dbReference type="InterPro" id="IPR032466">
    <property type="entry name" value="Metal_Hydrolase"/>
</dbReference>
<evidence type="ECO:0000256" key="4">
    <source>
        <dbReference type="ARBA" id="ARBA00022833"/>
    </source>
</evidence>
<evidence type="ECO:0000256" key="7">
    <source>
        <dbReference type="ARBA" id="ARBA00038889"/>
    </source>
</evidence>
<keyword evidence="4" id="KW-0862">Zinc</keyword>
<name>A0ABR2JJ32_9PEZI</name>
<protein>
    <recommendedName>
        <fullName evidence="7">6-methylsalicylate decarboxylase</fullName>
        <ecNumber evidence="7">4.1.1.52</ecNumber>
    </recommendedName>
</protein>
<dbReference type="Gene3D" id="3.20.20.140">
    <property type="entry name" value="Metal-dependent hydrolases"/>
    <property type="match status" value="1"/>
</dbReference>
<feature type="domain" description="Amidohydrolase-related" evidence="9">
    <location>
        <begin position="6"/>
        <end position="325"/>
    </location>
</feature>
<proteinExistence type="inferred from homology"/>
<dbReference type="EC" id="4.1.1.52" evidence="7"/>
<dbReference type="EMBL" id="JAPCWZ010000002">
    <property type="protein sequence ID" value="KAK8877623.1"/>
    <property type="molecule type" value="Genomic_DNA"/>
</dbReference>
<evidence type="ECO:0000256" key="8">
    <source>
        <dbReference type="RuleBase" id="RU366045"/>
    </source>
</evidence>
<sequence>MAMQRVDVHHHYLPPSYVQALEDGGGDPSGWATPGWTLEKDLQFSTDEGIAFSFLSITAPGPEIVPRGKQAQFCRQANEYAAALRSASPNRYGFFATIPNLLNSAAALEEIKHALDRLNADGITLYTRYGGNYLGHPDFQGIWEFLNSRGAVVFVHPTHPIDTSLVSPSLPQPMIDYPHETTRTAVDLIISGTMRQYPDVKVILSHAGGTLPWLALRPAVMLPYLPSSAAKLKAGGPAAKDTMVDNFLEDARQFYFDTALSAGPLTLGLLKEFAQADHVLFGSDYPYAPTPAIGQMNKLLDEYSENGNESFVRSINVGAALKLFPRLGNLIADTKVEL</sequence>
<evidence type="ECO:0000256" key="2">
    <source>
        <dbReference type="ARBA" id="ARBA00022723"/>
    </source>
</evidence>
<dbReference type="InterPro" id="IPR006680">
    <property type="entry name" value="Amidohydro-rel"/>
</dbReference>
<keyword evidence="2" id="KW-0479">Metal-binding</keyword>
<dbReference type="PANTHER" id="PTHR21240">
    <property type="entry name" value="2-AMINO-3-CARBOXYLMUCONATE-6-SEMIALDEHYDE DECARBOXYLASE"/>
    <property type="match status" value="1"/>
</dbReference>
<comment type="similarity">
    <text evidence="1">Belongs to the metallo-dependent hydrolases superfamily. ACMSD family.</text>
</comment>
<gene>
    <name evidence="10" type="ORF">PGQ11_002569</name>
</gene>
<dbReference type="PANTHER" id="PTHR21240:SF29">
    <property type="entry name" value="AMIDOHYDROLASE-RELATED DOMAIN-CONTAINING PROTEIN"/>
    <property type="match status" value="1"/>
</dbReference>
<evidence type="ECO:0000313" key="10">
    <source>
        <dbReference type="EMBL" id="KAK8877623.1"/>
    </source>
</evidence>
<dbReference type="Pfam" id="PF04909">
    <property type="entry name" value="Amidohydro_2"/>
    <property type="match status" value="1"/>
</dbReference>
<keyword evidence="3 8" id="KW-0210">Decarboxylase</keyword>
<evidence type="ECO:0000259" key="9">
    <source>
        <dbReference type="Pfam" id="PF04909"/>
    </source>
</evidence>
<reference evidence="10 11" key="1">
    <citation type="journal article" date="2024" name="IMA Fungus">
        <title>Apiospora arundinis, a panoply of carbohydrate-active enzymes and secondary metabolites.</title>
        <authorList>
            <person name="Sorensen T."/>
            <person name="Petersen C."/>
            <person name="Muurmann A.T."/>
            <person name="Christiansen J.V."/>
            <person name="Brundto M.L."/>
            <person name="Overgaard C.K."/>
            <person name="Boysen A.T."/>
            <person name="Wollenberg R.D."/>
            <person name="Larsen T.O."/>
            <person name="Sorensen J.L."/>
            <person name="Nielsen K.L."/>
            <person name="Sondergaard T.E."/>
        </authorList>
    </citation>
    <scope>NUCLEOTIDE SEQUENCE [LARGE SCALE GENOMIC DNA]</scope>
    <source>
        <strain evidence="10 11">AAU 773</strain>
    </source>
</reference>
<evidence type="ECO:0000256" key="5">
    <source>
        <dbReference type="ARBA" id="ARBA00023239"/>
    </source>
</evidence>
<accession>A0ABR2JJ32</accession>
<dbReference type="SUPFAM" id="SSF51556">
    <property type="entry name" value="Metallo-dependent hydrolases"/>
    <property type="match status" value="1"/>
</dbReference>
<dbReference type="InterPro" id="IPR032465">
    <property type="entry name" value="ACMSD"/>
</dbReference>
<comment type="catalytic activity">
    <reaction evidence="6">
        <text>6-methylsalicylate + H(+) = 3-methylphenol + CO2</text>
        <dbReference type="Rhea" id="RHEA:23112"/>
        <dbReference type="ChEBI" id="CHEBI:15378"/>
        <dbReference type="ChEBI" id="CHEBI:16526"/>
        <dbReference type="ChEBI" id="CHEBI:17231"/>
        <dbReference type="ChEBI" id="CHEBI:36658"/>
        <dbReference type="EC" id="4.1.1.52"/>
    </reaction>
    <physiologicalReaction direction="left-to-right" evidence="6">
        <dbReference type="Rhea" id="RHEA:23113"/>
    </physiologicalReaction>
</comment>
<keyword evidence="5 8" id="KW-0456">Lyase</keyword>
<organism evidence="10 11">
    <name type="scientific">Apiospora arundinis</name>
    <dbReference type="NCBI Taxonomy" id="335852"/>
    <lineage>
        <taxon>Eukaryota</taxon>
        <taxon>Fungi</taxon>
        <taxon>Dikarya</taxon>
        <taxon>Ascomycota</taxon>
        <taxon>Pezizomycotina</taxon>
        <taxon>Sordariomycetes</taxon>
        <taxon>Xylariomycetidae</taxon>
        <taxon>Amphisphaeriales</taxon>
        <taxon>Apiosporaceae</taxon>
        <taxon>Apiospora</taxon>
    </lineage>
</organism>
<dbReference type="Proteomes" id="UP001390339">
    <property type="component" value="Unassembled WGS sequence"/>
</dbReference>